<dbReference type="EMBL" id="JADAQX010000210">
    <property type="protein sequence ID" value="KAF8821234.1"/>
    <property type="molecule type" value="Genomic_DNA"/>
</dbReference>
<dbReference type="InterPro" id="IPR010989">
    <property type="entry name" value="SNARE"/>
</dbReference>
<evidence type="ECO:0000313" key="8">
    <source>
        <dbReference type="EMBL" id="KAF8821234.1"/>
    </source>
</evidence>
<reference evidence="8 9" key="1">
    <citation type="journal article" date="2020" name="bioRxiv">
        <title>Metabolic contributions of an alphaproteobacterial endosymbiont in the apicomplexan Cardiosporidium cionae.</title>
        <authorList>
            <person name="Hunter E.S."/>
            <person name="Paight C.J."/>
            <person name="Lane C.E."/>
        </authorList>
    </citation>
    <scope>NUCLEOTIDE SEQUENCE [LARGE SCALE GENOMIC DNA]</scope>
    <source>
        <strain evidence="8">ESH_2018</strain>
    </source>
</reference>
<proteinExistence type="inferred from homology"/>
<feature type="transmembrane region" description="Helical" evidence="6">
    <location>
        <begin position="328"/>
        <end position="351"/>
    </location>
</feature>
<dbReference type="Gene3D" id="1.20.58.70">
    <property type="match status" value="1"/>
</dbReference>
<dbReference type="SUPFAM" id="SSF47661">
    <property type="entry name" value="t-snare proteins"/>
    <property type="match status" value="1"/>
</dbReference>
<keyword evidence="9" id="KW-1185">Reference proteome</keyword>
<evidence type="ECO:0000256" key="1">
    <source>
        <dbReference type="ARBA" id="ARBA00004211"/>
    </source>
</evidence>
<dbReference type="InterPro" id="IPR006011">
    <property type="entry name" value="Syntaxin_N"/>
</dbReference>
<evidence type="ECO:0000313" key="9">
    <source>
        <dbReference type="Proteomes" id="UP000823046"/>
    </source>
</evidence>
<dbReference type="PANTHER" id="PTHR19957:SF307">
    <property type="entry name" value="PROTEIN SSO1-RELATED"/>
    <property type="match status" value="1"/>
</dbReference>
<dbReference type="InterPro" id="IPR045242">
    <property type="entry name" value="Syntaxin"/>
</dbReference>
<comment type="caution">
    <text evidence="8">The sequence shown here is derived from an EMBL/GenBank/DDBJ whole genome shotgun (WGS) entry which is preliminary data.</text>
</comment>
<keyword evidence="3 6" id="KW-0812">Transmembrane</keyword>
<dbReference type="PROSITE" id="PS50192">
    <property type="entry name" value="T_SNARE"/>
    <property type="match status" value="1"/>
</dbReference>
<dbReference type="Gene3D" id="1.20.5.110">
    <property type="match status" value="1"/>
</dbReference>
<dbReference type="Proteomes" id="UP000823046">
    <property type="component" value="Unassembled WGS sequence"/>
</dbReference>
<evidence type="ECO:0000256" key="4">
    <source>
        <dbReference type="ARBA" id="ARBA00022989"/>
    </source>
</evidence>
<protein>
    <submittedName>
        <fullName evidence="8">Syntaxin protein</fullName>
    </submittedName>
</protein>
<gene>
    <name evidence="8" type="ORF">IE077_002276</name>
</gene>
<feature type="domain" description="T-SNARE coiled-coil homology" evidence="7">
    <location>
        <begin position="255"/>
        <end position="317"/>
    </location>
</feature>
<keyword evidence="5 6" id="KW-0472">Membrane</keyword>
<accession>A0ABQ7JBF2</accession>
<sequence>MRNRIDDLFRLAEAQRESSSNAMKFDDTVPLLGDQQGEPILFQTEDEQLSYSDSAPTSFLSGISTDAESPSLTNRTASKGLASSTYTLPEFFQRVSIIKLAIREISANIDHISRLKHSMQHTVSPEKEKDLHLQIQDAFGTTVSFVSKTKTALDTIQHSNLEFLRFCGDAAEGRIRKTVHSGLSKKFREVVHDFRMIQGEYKEHMQQRMTRQIKLVYPEAPPVDIERIVETGDTAVTAAFEAHLVKGEETIEGPLLDLKAKSEELLKLEKGLAELHQMYLDLAEYIDIQGDTVEHIEVAVNRAADFSECTYKDILEAKKSREASRQRMFWLSAFLLIVAIFVLLPSFLHLLPRPS</sequence>
<evidence type="ECO:0000256" key="6">
    <source>
        <dbReference type="SAM" id="Phobius"/>
    </source>
</evidence>
<dbReference type="InterPro" id="IPR000727">
    <property type="entry name" value="T_SNARE_dom"/>
</dbReference>
<comment type="similarity">
    <text evidence="2">Belongs to the syntaxin family.</text>
</comment>
<keyword evidence="4 6" id="KW-1133">Transmembrane helix</keyword>
<dbReference type="PANTHER" id="PTHR19957">
    <property type="entry name" value="SYNTAXIN"/>
    <property type="match status" value="1"/>
</dbReference>
<evidence type="ECO:0000259" key="7">
    <source>
        <dbReference type="PROSITE" id="PS50192"/>
    </source>
</evidence>
<dbReference type="Pfam" id="PF00804">
    <property type="entry name" value="Syntaxin"/>
    <property type="match status" value="1"/>
</dbReference>
<evidence type="ECO:0000256" key="3">
    <source>
        <dbReference type="ARBA" id="ARBA00022692"/>
    </source>
</evidence>
<dbReference type="SMART" id="SM00503">
    <property type="entry name" value="SynN"/>
    <property type="match status" value="1"/>
</dbReference>
<evidence type="ECO:0000256" key="5">
    <source>
        <dbReference type="ARBA" id="ARBA00023136"/>
    </source>
</evidence>
<comment type="subcellular location">
    <subcellularLocation>
        <location evidence="1">Membrane</location>
        <topology evidence="1">Single-pass type IV membrane protein</topology>
    </subcellularLocation>
</comment>
<name>A0ABQ7JBF2_9APIC</name>
<evidence type="ECO:0000256" key="2">
    <source>
        <dbReference type="ARBA" id="ARBA00009063"/>
    </source>
</evidence>
<organism evidence="8 9">
    <name type="scientific">Cardiosporidium cionae</name>
    <dbReference type="NCBI Taxonomy" id="476202"/>
    <lineage>
        <taxon>Eukaryota</taxon>
        <taxon>Sar</taxon>
        <taxon>Alveolata</taxon>
        <taxon>Apicomplexa</taxon>
        <taxon>Aconoidasida</taxon>
        <taxon>Nephromycida</taxon>
        <taxon>Cardiosporidium</taxon>
    </lineage>
</organism>